<proteinExistence type="predicted"/>
<evidence type="ECO:0000256" key="1">
    <source>
        <dbReference type="SAM" id="Phobius"/>
    </source>
</evidence>
<organism evidence="2">
    <name type="scientific">marine sediment metagenome</name>
    <dbReference type="NCBI Taxonomy" id="412755"/>
    <lineage>
        <taxon>unclassified sequences</taxon>
        <taxon>metagenomes</taxon>
        <taxon>ecological metagenomes</taxon>
    </lineage>
</organism>
<protein>
    <submittedName>
        <fullName evidence="2">Uncharacterized protein</fullName>
    </submittedName>
</protein>
<keyword evidence="1" id="KW-1133">Transmembrane helix</keyword>
<evidence type="ECO:0000313" key="2">
    <source>
        <dbReference type="EMBL" id="KKN68700.1"/>
    </source>
</evidence>
<reference evidence="2" key="1">
    <citation type="journal article" date="2015" name="Nature">
        <title>Complex archaea that bridge the gap between prokaryotes and eukaryotes.</title>
        <authorList>
            <person name="Spang A."/>
            <person name="Saw J.H."/>
            <person name="Jorgensen S.L."/>
            <person name="Zaremba-Niedzwiedzka K."/>
            <person name="Martijn J."/>
            <person name="Lind A.E."/>
            <person name="van Eijk R."/>
            <person name="Schleper C."/>
            <person name="Guy L."/>
            <person name="Ettema T.J."/>
        </authorList>
    </citation>
    <scope>NUCLEOTIDE SEQUENCE</scope>
</reference>
<dbReference type="AlphaFoldDB" id="A0A0F9SIB9"/>
<gene>
    <name evidence="2" type="ORF">LCGC14_0448910</name>
</gene>
<name>A0A0F9SIB9_9ZZZZ</name>
<keyword evidence="1" id="KW-0472">Membrane</keyword>
<keyword evidence="1" id="KW-0812">Transmembrane</keyword>
<accession>A0A0F9SIB9</accession>
<sequence>MSLLEVLILIAIFLCAIPVSLAITAILLSPIVLIMVLINKVMHRSN</sequence>
<comment type="caution">
    <text evidence="2">The sequence shown here is derived from an EMBL/GenBank/DDBJ whole genome shotgun (WGS) entry which is preliminary data.</text>
</comment>
<feature type="transmembrane region" description="Helical" evidence="1">
    <location>
        <begin position="6"/>
        <end position="38"/>
    </location>
</feature>
<dbReference type="EMBL" id="LAZR01000442">
    <property type="protein sequence ID" value="KKN68700.1"/>
    <property type="molecule type" value="Genomic_DNA"/>
</dbReference>